<accession>A0AAN6NT97</accession>
<organism evidence="1 2">
    <name type="scientific">Pseudoneurospora amorphoporcata</name>
    <dbReference type="NCBI Taxonomy" id="241081"/>
    <lineage>
        <taxon>Eukaryota</taxon>
        <taxon>Fungi</taxon>
        <taxon>Dikarya</taxon>
        <taxon>Ascomycota</taxon>
        <taxon>Pezizomycotina</taxon>
        <taxon>Sordariomycetes</taxon>
        <taxon>Sordariomycetidae</taxon>
        <taxon>Sordariales</taxon>
        <taxon>Sordariaceae</taxon>
        <taxon>Pseudoneurospora</taxon>
    </lineage>
</organism>
<gene>
    <name evidence="1" type="ORF">QBC32DRAFT_314662</name>
</gene>
<sequence>MPLFTPQRTSKLSKTGVEFIEYLVSRFQNVNLKIDAGRRFLDDSIKVYYLRNKINKRLRNALAYCDLSPENDFKRWLEICRTVAGNLKDADHR</sequence>
<dbReference type="Proteomes" id="UP001303222">
    <property type="component" value="Unassembled WGS sequence"/>
</dbReference>
<protein>
    <submittedName>
        <fullName evidence="1">Uncharacterized protein</fullName>
    </submittedName>
</protein>
<comment type="caution">
    <text evidence="1">The sequence shown here is derived from an EMBL/GenBank/DDBJ whole genome shotgun (WGS) entry which is preliminary data.</text>
</comment>
<name>A0AAN6NT97_9PEZI</name>
<keyword evidence="2" id="KW-1185">Reference proteome</keyword>
<dbReference type="EMBL" id="MU859142">
    <property type="protein sequence ID" value="KAK3951637.1"/>
    <property type="molecule type" value="Genomic_DNA"/>
</dbReference>
<reference evidence="1" key="2">
    <citation type="submission" date="2023-06" db="EMBL/GenBank/DDBJ databases">
        <authorList>
            <consortium name="Lawrence Berkeley National Laboratory"/>
            <person name="Mondo S.J."/>
            <person name="Hensen N."/>
            <person name="Bonometti L."/>
            <person name="Westerberg I."/>
            <person name="Brannstrom I.O."/>
            <person name="Guillou S."/>
            <person name="Cros-Aarteil S."/>
            <person name="Calhoun S."/>
            <person name="Haridas S."/>
            <person name="Kuo A."/>
            <person name="Pangilinan J."/>
            <person name="Riley R."/>
            <person name="Labutti K."/>
            <person name="Andreopoulos B."/>
            <person name="Lipzen A."/>
            <person name="Chen C."/>
            <person name="Yanf M."/>
            <person name="Daum C."/>
            <person name="Ng V."/>
            <person name="Clum A."/>
            <person name="Steindorff A."/>
            <person name="Ohm R."/>
            <person name="Martin F."/>
            <person name="Silar P."/>
            <person name="Natvig D."/>
            <person name="Lalanne C."/>
            <person name="Gautier V."/>
            <person name="Ament-Velasquez S.L."/>
            <person name="Kruys A."/>
            <person name="Hutchinson M.I."/>
            <person name="Powell A.J."/>
            <person name="Barry K."/>
            <person name="Miller A.N."/>
            <person name="Grigoriev I.V."/>
            <person name="Debuchy R."/>
            <person name="Gladieux P."/>
            <person name="Thoren M.H."/>
            <person name="Johannesson H."/>
        </authorList>
    </citation>
    <scope>NUCLEOTIDE SEQUENCE</scope>
    <source>
        <strain evidence="1">CBS 626.80</strain>
    </source>
</reference>
<evidence type="ECO:0000313" key="2">
    <source>
        <dbReference type="Proteomes" id="UP001303222"/>
    </source>
</evidence>
<proteinExistence type="predicted"/>
<dbReference type="AlphaFoldDB" id="A0AAN6NT97"/>
<evidence type="ECO:0000313" key="1">
    <source>
        <dbReference type="EMBL" id="KAK3951637.1"/>
    </source>
</evidence>
<reference evidence="1" key="1">
    <citation type="journal article" date="2023" name="Mol. Phylogenet. Evol.">
        <title>Genome-scale phylogeny and comparative genomics of the fungal order Sordariales.</title>
        <authorList>
            <person name="Hensen N."/>
            <person name="Bonometti L."/>
            <person name="Westerberg I."/>
            <person name="Brannstrom I.O."/>
            <person name="Guillou S."/>
            <person name="Cros-Aarteil S."/>
            <person name="Calhoun S."/>
            <person name="Haridas S."/>
            <person name="Kuo A."/>
            <person name="Mondo S."/>
            <person name="Pangilinan J."/>
            <person name="Riley R."/>
            <person name="LaButti K."/>
            <person name="Andreopoulos B."/>
            <person name="Lipzen A."/>
            <person name="Chen C."/>
            <person name="Yan M."/>
            <person name="Daum C."/>
            <person name="Ng V."/>
            <person name="Clum A."/>
            <person name="Steindorff A."/>
            <person name="Ohm R.A."/>
            <person name="Martin F."/>
            <person name="Silar P."/>
            <person name="Natvig D.O."/>
            <person name="Lalanne C."/>
            <person name="Gautier V."/>
            <person name="Ament-Velasquez S.L."/>
            <person name="Kruys A."/>
            <person name="Hutchinson M.I."/>
            <person name="Powell A.J."/>
            <person name="Barry K."/>
            <person name="Miller A.N."/>
            <person name="Grigoriev I.V."/>
            <person name="Debuchy R."/>
            <person name="Gladieux P."/>
            <person name="Hiltunen Thoren M."/>
            <person name="Johannesson H."/>
        </authorList>
    </citation>
    <scope>NUCLEOTIDE SEQUENCE</scope>
    <source>
        <strain evidence="1">CBS 626.80</strain>
    </source>
</reference>